<evidence type="ECO:0000259" key="1">
    <source>
        <dbReference type="Pfam" id="PF00144"/>
    </source>
</evidence>
<dbReference type="AlphaFoldDB" id="A0A6N7Z333"/>
<dbReference type="InterPro" id="IPR001466">
    <property type="entry name" value="Beta-lactam-related"/>
</dbReference>
<dbReference type="OrthoDB" id="9809635at2"/>
<dbReference type="SUPFAM" id="SSF56601">
    <property type="entry name" value="beta-lactamase/transpeptidase-like"/>
    <property type="match status" value="1"/>
</dbReference>
<dbReference type="EMBL" id="WMBA01000011">
    <property type="protein sequence ID" value="MTD54364.1"/>
    <property type="molecule type" value="Genomic_DNA"/>
</dbReference>
<dbReference type="GO" id="GO:0016787">
    <property type="term" value="F:hydrolase activity"/>
    <property type="evidence" value="ECO:0007669"/>
    <property type="project" value="UniProtKB-KW"/>
</dbReference>
<dbReference type="Pfam" id="PF00144">
    <property type="entry name" value="Beta-lactamase"/>
    <property type="match status" value="1"/>
</dbReference>
<name>A0A6N7Z333_9PSEU</name>
<evidence type="ECO:0000313" key="2">
    <source>
        <dbReference type="EMBL" id="MTD54364.1"/>
    </source>
</evidence>
<dbReference type="RefSeq" id="WP_154756583.1">
    <property type="nucleotide sequence ID" value="NZ_WMBA01000011.1"/>
</dbReference>
<dbReference type="InterPro" id="IPR012338">
    <property type="entry name" value="Beta-lactam/transpept-like"/>
</dbReference>
<sequence>MVRNMSPWSFRPSTRRGPRAVANLYGTLDDDAHDGIARLLNQRTIRLFAAEHGRATDAADGIEKRWGQGFQLREPVHADALDSWGPHDEAFGFNGGGGQVALADPASGVGACFVRSRHSWKSAVGGRLVDAFYACLQEIRPLELQFGQASLGVTVFGELAGMTGFPM</sequence>
<feature type="domain" description="Beta-lactamase-related" evidence="1">
    <location>
        <begin position="19"/>
        <end position="120"/>
    </location>
</feature>
<gene>
    <name evidence="2" type="ORF">GKO32_10315</name>
</gene>
<dbReference type="Proteomes" id="UP000440096">
    <property type="component" value="Unassembled WGS sequence"/>
</dbReference>
<evidence type="ECO:0000313" key="3">
    <source>
        <dbReference type="Proteomes" id="UP000440096"/>
    </source>
</evidence>
<reference evidence="2 3" key="1">
    <citation type="submission" date="2019-11" db="EMBL/GenBank/DDBJ databases">
        <title>Draft genome of Amycolatopsis RM579.</title>
        <authorList>
            <person name="Duangmal K."/>
            <person name="Mingma R."/>
        </authorList>
    </citation>
    <scope>NUCLEOTIDE SEQUENCE [LARGE SCALE GENOMIC DNA]</scope>
    <source>
        <strain evidence="2 3">RM579</strain>
    </source>
</reference>
<keyword evidence="3" id="KW-1185">Reference proteome</keyword>
<dbReference type="Gene3D" id="3.40.710.10">
    <property type="entry name" value="DD-peptidase/beta-lactamase superfamily"/>
    <property type="match status" value="1"/>
</dbReference>
<accession>A0A6N7Z333</accession>
<comment type="caution">
    <text evidence="2">The sequence shown here is derived from an EMBL/GenBank/DDBJ whole genome shotgun (WGS) entry which is preliminary data.</text>
</comment>
<protein>
    <submittedName>
        <fullName evidence="2">Serine hydrolase</fullName>
    </submittedName>
</protein>
<keyword evidence="2" id="KW-0378">Hydrolase</keyword>
<organism evidence="2 3">
    <name type="scientific">Amycolatopsis pithecellobii</name>
    <dbReference type="NCBI Taxonomy" id="664692"/>
    <lineage>
        <taxon>Bacteria</taxon>
        <taxon>Bacillati</taxon>
        <taxon>Actinomycetota</taxon>
        <taxon>Actinomycetes</taxon>
        <taxon>Pseudonocardiales</taxon>
        <taxon>Pseudonocardiaceae</taxon>
        <taxon>Amycolatopsis</taxon>
    </lineage>
</organism>
<proteinExistence type="predicted"/>